<dbReference type="Proteomes" id="UP000674938">
    <property type="component" value="Unassembled WGS sequence"/>
</dbReference>
<name>A0A940STX4_9ENTE</name>
<dbReference type="EMBL" id="JAEEGA010000002">
    <property type="protein sequence ID" value="MBP1040154.1"/>
    <property type="molecule type" value="Genomic_DNA"/>
</dbReference>
<proteinExistence type="predicted"/>
<gene>
    <name evidence="3" type="ORF">I6N95_03925</name>
</gene>
<organism evidence="3 4">
    <name type="scientific">Vagococcus allomyrinae</name>
    <dbReference type="NCBI Taxonomy" id="2794353"/>
    <lineage>
        <taxon>Bacteria</taxon>
        <taxon>Bacillati</taxon>
        <taxon>Bacillota</taxon>
        <taxon>Bacilli</taxon>
        <taxon>Lactobacillales</taxon>
        <taxon>Enterococcaceae</taxon>
        <taxon>Vagococcus</taxon>
    </lineage>
</organism>
<dbReference type="InterPro" id="IPR027994">
    <property type="entry name" value="WxL_dom"/>
</dbReference>
<reference evidence="3" key="1">
    <citation type="submission" date="2020-12" db="EMBL/GenBank/DDBJ databases">
        <title>Vagococcus allomyrinae sp. nov. and Enterococcus lavae sp. nov., isolated from the larvae of Allomyrina dichotoma.</title>
        <authorList>
            <person name="Lee S.D."/>
        </authorList>
    </citation>
    <scope>NUCLEOTIDE SEQUENCE</scope>
    <source>
        <strain evidence="3">BWB3-3</strain>
    </source>
</reference>
<keyword evidence="4" id="KW-1185">Reference proteome</keyword>
<evidence type="ECO:0000259" key="2">
    <source>
        <dbReference type="Pfam" id="PF13731"/>
    </source>
</evidence>
<accession>A0A940STX4</accession>
<evidence type="ECO:0000313" key="4">
    <source>
        <dbReference type="Proteomes" id="UP000674938"/>
    </source>
</evidence>
<evidence type="ECO:0000313" key="3">
    <source>
        <dbReference type="EMBL" id="MBP1040154.1"/>
    </source>
</evidence>
<sequence>MKKSSLILGTGVIITASLALAQTSFAKDTTGQVTYQTGGVILDPDPEVGEVGVSLPTDLNFGSHQIQTKKDETLVATVDGNQTSALTKGAVRVRDNRGDTTPIGWNIKVKQATQFTSVDSAKLLSGAQLSITTNPTISNSFNTTTGLTAQTNLVFDEIDEEKSIFSASAGNGNGESTLNLEKFQLDVAKNNQKVKEKYQTTLVWTISETP</sequence>
<dbReference type="RefSeq" id="WP_209525047.1">
    <property type="nucleotide sequence ID" value="NZ_JAEEGA010000002.1"/>
</dbReference>
<feature type="signal peptide" evidence="1">
    <location>
        <begin position="1"/>
        <end position="21"/>
    </location>
</feature>
<comment type="caution">
    <text evidence="3">The sequence shown here is derived from an EMBL/GenBank/DDBJ whole genome shotgun (WGS) entry which is preliminary data.</text>
</comment>
<feature type="domain" description="WxL" evidence="2">
    <location>
        <begin position="48"/>
        <end position="210"/>
    </location>
</feature>
<feature type="chain" id="PRO_5038613723" evidence="1">
    <location>
        <begin position="22"/>
        <end position="210"/>
    </location>
</feature>
<keyword evidence="1" id="KW-0732">Signal</keyword>
<dbReference type="Pfam" id="PF13731">
    <property type="entry name" value="WxL"/>
    <property type="match status" value="1"/>
</dbReference>
<evidence type="ECO:0000256" key="1">
    <source>
        <dbReference type="SAM" id="SignalP"/>
    </source>
</evidence>
<protein>
    <submittedName>
        <fullName evidence="3">WxL domain-containing protein</fullName>
    </submittedName>
</protein>
<dbReference type="AlphaFoldDB" id="A0A940STX4"/>